<dbReference type="InterPro" id="IPR001245">
    <property type="entry name" value="Ser-Thr/Tyr_kinase_cat_dom"/>
</dbReference>
<dbReference type="InterPro" id="IPR051681">
    <property type="entry name" value="Ser/Thr_Kinases-Pseudokinases"/>
</dbReference>
<keyword evidence="1" id="KW-0808">Transferase</keyword>
<accession>A0AA88J6C2</accession>
<dbReference type="EMBL" id="BTGU01000304">
    <property type="protein sequence ID" value="GMN66249.1"/>
    <property type="molecule type" value="Genomic_DNA"/>
</dbReference>
<keyword evidence="3" id="KW-0418">Kinase</keyword>
<evidence type="ECO:0000256" key="3">
    <source>
        <dbReference type="ARBA" id="ARBA00022777"/>
    </source>
</evidence>
<dbReference type="SUPFAM" id="SSF56112">
    <property type="entry name" value="Protein kinase-like (PK-like)"/>
    <property type="match status" value="1"/>
</dbReference>
<dbReference type="CDD" id="cd13999">
    <property type="entry name" value="STKc_MAP3K-like"/>
    <property type="match status" value="1"/>
</dbReference>
<dbReference type="InterPro" id="IPR008271">
    <property type="entry name" value="Ser/Thr_kinase_AS"/>
</dbReference>
<keyword evidence="2" id="KW-0547">Nucleotide-binding</keyword>
<evidence type="ECO:0000313" key="7">
    <source>
        <dbReference type="EMBL" id="GMN66249.1"/>
    </source>
</evidence>
<dbReference type="GO" id="GO:0005524">
    <property type="term" value="F:ATP binding"/>
    <property type="evidence" value="ECO:0007669"/>
    <property type="project" value="UniProtKB-KW"/>
</dbReference>
<dbReference type="PANTHER" id="PTHR44329:SF84">
    <property type="entry name" value="PROTEIN KINASE LIKE PROTEIN"/>
    <property type="match status" value="1"/>
</dbReference>
<protein>
    <recommendedName>
        <fullName evidence="6">Protein kinase domain-containing protein</fullName>
    </recommendedName>
</protein>
<dbReference type="PANTHER" id="PTHR44329">
    <property type="entry name" value="SERINE/THREONINE-PROTEIN KINASE TNNI3K-RELATED"/>
    <property type="match status" value="1"/>
</dbReference>
<organism evidence="9 11">
    <name type="scientific">Ficus carica</name>
    <name type="common">Common fig</name>
    <dbReference type="NCBI Taxonomy" id="3494"/>
    <lineage>
        <taxon>Eukaryota</taxon>
        <taxon>Viridiplantae</taxon>
        <taxon>Streptophyta</taxon>
        <taxon>Embryophyta</taxon>
        <taxon>Tracheophyta</taxon>
        <taxon>Spermatophyta</taxon>
        <taxon>Magnoliopsida</taxon>
        <taxon>eudicotyledons</taxon>
        <taxon>Gunneridae</taxon>
        <taxon>Pentapetalae</taxon>
        <taxon>rosids</taxon>
        <taxon>fabids</taxon>
        <taxon>Rosales</taxon>
        <taxon>Moraceae</taxon>
        <taxon>Ficeae</taxon>
        <taxon>Ficus</taxon>
    </lineage>
</organism>
<dbReference type="AlphaFoldDB" id="A0AA88J6C2"/>
<feature type="domain" description="Protein kinase" evidence="6">
    <location>
        <begin position="60"/>
        <end position="337"/>
    </location>
</feature>
<dbReference type="GO" id="GO:0004674">
    <property type="term" value="F:protein serine/threonine kinase activity"/>
    <property type="evidence" value="ECO:0007669"/>
    <property type="project" value="TreeGrafter"/>
</dbReference>
<evidence type="ECO:0000259" key="6">
    <source>
        <dbReference type="PROSITE" id="PS50011"/>
    </source>
</evidence>
<evidence type="ECO:0000313" key="9">
    <source>
        <dbReference type="EMBL" id="GMN66273.1"/>
    </source>
</evidence>
<dbReference type="SMART" id="SM00220">
    <property type="entry name" value="S_TKc"/>
    <property type="match status" value="1"/>
</dbReference>
<evidence type="ECO:0000313" key="11">
    <source>
        <dbReference type="Proteomes" id="UP001187192"/>
    </source>
</evidence>
<dbReference type="InterPro" id="IPR011009">
    <property type="entry name" value="Kinase-like_dom_sf"/>
</dbReference>
<gene>
    <name evidence="7" type="ORF">TIFTF001_035307</name>
    <name evidence="8" type="ORF">TIFTF001_035324</name>
    <name evidence="9" type="ORF">TIFTF001_035331</name>
    <name evidence="10" type="ORF">TIFTF001_035348</name>
</gene>
<dbReference type="FunFam" id="3.30.200.20:FF:000180">
    <property type="entry name" value="serine/threonine-protein kinase STY46-like"/>
    <property type="match status" value="1"/>
</dbReference>
<proteinExistence type="predicted"/>
<dbReference type="PROSITE" id="PS00108">
    <property type="entry name" value="PROTEIN_KINASE_ST"/>
    <property type="match status" value="1"/>
</dbReference>
<dbReference type="PRINTS" id="PR00109">
    <property type="entry name" value="TYRKINASE"/>
</dbReference>
<reference evidence="9" key="1">
    <citation type="submission" date="2023-07" db="EMBL/GenBank/DDBJ databases">
        <title>draft genome sequence of fig (Ficus carica).</title>
        <authorList>
            <person name="Takahashi T."/>
            <person name="Nishimura K."/>
        </authorList>
    </citation>
    <scope>NUCLEOTIDE SEQUENCE</scope>
</reference>
<dbReference type="InterPro" id="IPR000719">
    <property type="entry name" value="Prot_kinase_dom"/>
</dbReference>
<name>A0AA88J6C2_FICCA</name>
<dbReference type="EMBL" id="BTGU01000306">
    <property type="protein sequence ID" value="GMN66273.1"/>
    <property type="molecule type" value="Genomic_DNA"/>
</dbReference>
<sequence>MAEQKRQEQHAVVVSEEEEVEEFSFEYSCDSGESTYVQAPRTNHFVFNIDPALLIDYDSVRLGRILYQGSSTLVYKGLWVAHPHRVHALELAKYGSRPVAVKVILPDEASEVSAERKEKFQREVTMLSKMKHPNIVKFIGVTLEPCMMIVTELMRGGTLQQYLYSLRPETLDRRTSLRFALDLSRAMEYLHANGIMHRDLKPSNVLLSRDKKNIKLADFGLAREASREMTCEAGTYRWMAPEIFSVNPLPIGAKKAYDHKVDVYSFAIVLWELMTNQTPFRGRNNIMVAYATAQSERPSLLDVPRPVAPLLQTCWANDPKSRPEFKDISEYLYNLYYSLYPTEIRPVSPPPPSPSAAATSVGIERLENTSNNDNDDANKKEESQIITHSQQLKQPGYKKAITKKKWRPSCKFILPFLRCITCSLFSK</sequence>
<evidence type="ECO:0000313" key="8">
    <source>
        <dbReference type="EMBL" id="GMN66254.1"/>
    </source>
</evidence>
<evidence type="ECO:0000313" key="10">
    <source>
        <dbReference type="EMBL" id="GMN66278.1"/>
    </source>
</evidence>
<evidence type="ECO:0000256" key="1">
    <source>
        <dbReference type="ARBA" id="ARBA00022679"/>
    </source>
</evidence>
<dbReference type="EMBL" id="BTGU01000305">
    <property type="protein sequence ID" value="GMN66254.1"/>
    <property type="molecule type" value="Genomic_DNA"/>
</dbReference>
<comment type="caution">
    <text evidence="9">The sequence shown here is derived from an EMBL/GenBank/DDBJ whole genome shotgun (WGS) entry which is preliminary data.</text>
</comment>
<evidence type="ECO:0000256" key="5">
    <source>
        <dbReference type="SAM" id="MobiDB-lite"/>
    </source>
</evidence>
<feature type="region of interest" description="Disordered" evidence="5">
    <location>
        <begin position="367"/>
        <end position="391"/>
    </location>
</feature>
<dbReference type="PROSITE" id="PS50011">
    <property type="entry name" value="PROTEIN_KINASE_DOM"/>
    <property type="match status" value="1"/>
</dbReference>
<evidence type="ECO:0000256" key="4">
    <source>
        <dbReference type="ARBA" id="ARBA00022840"/>
    </source>
</evidence>
<dbReference type="EMBL" id="BTGU01000307">
    <property type="protein sequence ID" value="GMN66278.1"/>
    <property type="molecule type" value="Genomic_DNA"/>
</dbReference>
<dbReference type="Pfam" id="PF07714">
    <property type="entry name" value="PK_Tyr_Ser-Thr"/>
    <property type="match status" value="1"/>
</dbReference>
<keyword evidence="4" id="KW-0067">ATP-binding</keyword>
<evidence type="ECO:0000256" key="2">
    <source>
        <dbReference type="ARBA" id="ARBA00022741"/>
    </source>
</evidence>
<keyword evidence="11" id="KW-1185">Reference proteome</keyword>
<dbReference type="Gene3D" id="1.10.510.10">
    <property type="entry name" value="Transferase(Phosphotransferase) domain 1"/>
    <property type="match status" value="1"/>
</dbReference>
<dbReference type="Proteomes" id="UP001187192">
    <property type="component" value="Unassembled WGS sequence"/>
</dbReference>